<dbReference type="PANTHER" id="PTHR33619">
    <property type="entry name" value="POLYSACCHARIDE EXPORT PROTEIN GFCE-RELATED"/>
    <property type="match status" value="1"/>
</dbReference>
<protein>
    <submittedName>
        <fullName evidence="6">Protein involved in polysaccharide export with SLBB domain</fullName>
    </submittedName>
</protein>
<reference evidence="6 7" key="1">
    <citation type="submission" date="2020-03" db="EMBL/GenBank/DDBJ databases">
        <title>Genomic Encyclopedia of Type Strains, Phase IV (KMG-IV): sequencing the most valuable type-strain genomes for metagenomic binning, comparative biology and taxonomic classification.</title>
        <authorList>
            <person name="Goeker M."/>
        </authorList>
    </citation>
    <scope>NUCLEOTIDE SEQUENCE [LARGE SCALE GENOMIC DNA]</scope>
    <source>
        <strain evidence="6 7">DSM 105096</strain>
    </source>
</reference>
<feature type="domain" description="Soluble ligand binding" evidence="5">
    <location>
        <begin position="327"/>
        <end position="371"/>
    </location>
</feature>
<keyword evidence="2" id="KW-1133">Transmembrane helix</keyword>
<evidence type="ECO:0000313" key="6">
    <source>
        <dbReference type="EMBL" id="NJC26102.1"/>
    </source>
</evidence>
<evidence type="ECO:0000259" key="4">
    <source>
        <dbReference type="Pfam" id="PF02563"/>
    </source>
</evidence>
<evidence type="ECO:0000313" key="7">
    <source>
        <dbReference type="Proteomes" id="UP000770785"/>
    </source>
</evidence>
<dbReference type="EMBL" id="JAATJH010000002">
    <property type="protein sequence ID" value="NJC26102.1"/>
    <property type="molecule type" value="Genomic_DNA"/>
</dbReference>
<evidence type="ECO:0000256" key="2">
    <source>
        <dbReference type="SAM" id="Phobius"/>
    </source>
</evidence>
<dbReference type="InterPro" id="IPR019554">
    <property type="entry name" value="Soluble_ligand-bd"/>
</dbReference>
<feature type="chain" id="PRO_5045146057" evidence="3">
    <location>
        <begin position="21"/>
        <end position="891"/>
    </location>
</feature>
<proteinExistence type="predicted"/>
<feature type="domain" description="Soluble ligand binding" evidence="5">
    <location>
        <begin position="586"/>
        <end position="638"/>
    </location>
</feature>
<feature type="domain" description="Soluble ligand binding" evidence="5">
    <location>
        <begin position="677"/>
        <end position="722"/>
    </location>
</feature>
<organism evidence="6 7">
    <name type="scientific">Neolewinella antarctica</name>
    <dbReference type="NCBI Taxonomy" id="442734"/>
    <lineage>
        <taxon>Bacteria</taxon>
        <taxon>Pseudomonadati</taxon>
        <taxon>Bacteroidota</taxon>
        <taxon>Saprospiria</taxon>
        <taxon>Saprospirales</taxon>
        <taxon>Lewinellaceae</taxon>
        <taxon>Neolewinella</taxon>
    </lineage>
</organism>
<gene>
    <name evidence="6" type="ORF">GGR27_001601</name>
</gene>
<evidence type="ECO:0000256" key="3">
    <source>
        <dbReference type="SAM" id="SignalP"/>
    </source>
</evidence>
<dbReference type="Proteomes" id="UP000770785">
    <property type="component" value="Unassembled WGS sequence"/>
</dbReference>
<keyword evidence="2" id="KW-0812">Transmembrane</keyword>
<comment type="caution">
    <text evidence="6">The sequence shown here is derived from an EMBL/GenBank/DDBJ whole genome shotgun (WGS) entry which is preliminary data.</text>
</comment>
<name>A0ABX0XBF1_9BACT</name>
<dbReference type="Pfam" id="PF10531">
    <property type="entry name" value="SLBB"/>
    <property type="match status" value="3"/>
</dbReference>
<feature type="signal peptide" evidence="3">
    <location>
        <begin position="1"/>
        <end position="20"/>
    </location>
</feature>
<evidence type="ECO:0000256" key="1">
    <source>
        <dbReference type="ARBA" id="ARBA00022729"/>
    </source>
</evidence>
<dbReference type="Gene3D" id="3.10.560.10">
    <property type="entry name" value="Outer membrane lipoprotein wza domain like"/>
    <property type="match status" value="6"/>
</dbReference>
<dbReference type="InterPro" id="IPR049712">
    <property type="entry name" value="Poly_export"/>
</dbReference>
<dbReference type="RefSeq" id="WP_168036860.1">
    <property type="nucleotide sequence ID" value="NZ_JAATJH010000002.1"/>
</dbReference>
<feature type="transmembrane region" description="Helical" evidence="2">
    <location>
        <begin position="865"/>
        <end position="885"/>
    </location>
</feature>
<dbReference type="PANTHER" id="PTHR33619:SF3">
    <property type="entry name" value="POLYSACCHARIDE EXPORT PROTEIN GFCE-RELATED"/>
    <property type="match status" value="1"/>
</dbReference>
<keyword evidence="1 3" id="KW-0732">Signal</keyword>
<keyword evidence="7" id="KW-1185">Reference proteome</keyword>
<dbReference type="InterPro" id="IPR003715">
    <property type="entry name" value="Poly_export_N"/>
</dbReference>
<feature type="domain" description="Polysaccharide export protein N-terminal" evidence="4">
    <location>
        <begin position="162"/>
        <end position="237"/>
    </location>
</feature>
<keyword evidence="2" id="KW-0472">Membrane</keyword>
<evidence type="ECO:0000259" key="5">
    <source>
        <dbReference type="Pfam" id="PF10531"/>
    </source>
</evidence>
<dbReference type="Pfam" id="PF02563">
    <property type="entry name" value="Poly_export"/>
    <property type="match status" value="1"/>
</dbReference>
<accession>A0ABX0XBF1</accession>
<sequence>MKFIFSLLFVVLCAIALPLASQIPGQIPGQSRGEQEMVIRQMLRNRDVNEAELRTRLEARGIQTEGISAEEALRLKPQIEEVIATMESEKAQATQVANEVASRSTIRIEEAVAEGSTSVEEAISEVTTEAATEILAVSNIYGHQLFRDKSLQVYRATENVTPPDSYPLKPGDELAVSIFGASQTDLNLRIDNRGSTKLPNGVAISLGGIPLSDARILLASRLKQYYTFRDGELSIRIQAARTISVNIFGDVENNGSFSLSSINTGFNAMVAAGGPTDRGTVRNIQLIDGDETTILDVYEYLRNPTEKSGLFLSNNASIFVPPAEKIVALRGGVDRPMRYELKAGETLIDLIDFAGGTKTRAEVNNIQVTRYVDGALELFNVDLDATPNFNLEDEDFINVPIIEDPIQNFVTIEGAVLLPGRYPFETGITLDTLLKLGRLRPGARTDVAFLFRDNDDGTQRLDRIDLDADATAKNIILKRGDRLQVLAQSAYVDNATFSVSGAVRGGVTTLPFPQDGALTLEEAVLLAGGTETNAIPEVMLIRTPLTNSKEKIYERIDLLTDGSYALEPFDRIVVYFRERFTDEATVSISGAVRGGGTYTYDPSLTLRDLIYMGGGTRIDAAPDRVEVFRLQISEGGGTKTLLTTIDLNADEPFTLQAYDEVIVRSAAEFETIQNIVIKGEVRYPGTYALLKDNERLFDVIIRAGGLTGEAFPEGARLYRESRDTGFVVLDLDEVIVDPANPANVVLIAGDILSVPKKEDLITIYTVNTQAHRFNVDSTNVGGVLRVAYKGPYSARWYVENYAGGFDDDNARRRSTTVEYANGGVKETNSFLLFKDYPDLKPGAIVRVGAAPPKRQKQRREERFDWLRLVSILASTATTIVTFVLISQRNTP</sequence>